<organism evidence="1 2">
    <name type="scientific">Hymenobacter glaciei</name>
    <dbReference type="NCBI Taxonomy" id="877209"/>
    <lineage>
        <taxon>Bacteria</taxon>
        <taxon>Pseudomonadati</taxon>
        <taxon>Bacteroidota</taxon>
        <taxon>Cytophagia</taxon>
        <taxon>Cytophagales</taxon>
        <taxon>Hymenobacteraceae</taxon>
        <taxon>Hymenobacter</taxon>
    </lineage>
</organism>
<gene>
    <name evidence="1" type="ORF">GCM10022409_48590</name>
</gene>
<protein>
    <recommendedName>
        <fullName evidence="3">Secretion system C-terminal sorting domain-containing protein</fullName>
    </recommendedName>
</protein>
<evidence type="ECO:0008006" key="3">
    <source>
        <dbReference type="Google" id="ProtNLM"/>
    </source>
</evidence>
<dbReference type="EMBL" id="BAABDK010000035">
    <property type="protein sequence ID" value="GAA4055602.1"/>
    <property type="molecule type" value="Genomic_DNA"/>
</dbReference>
<sequence>MHALSNYKGVFAAARVAAFSLQVSLLITVLAAGAWGQAVLPAYYSMGATGTTYQVTQPSPQVAGSGNVAAGANAADGDFGTFATLKVDATASVGVPVGLLLKLAGTAPAGYRAGVVLANTASGLANVSALGTVTLRTYLNGTAAAQQQEQKVVQASVLQALLLGAGTRSTQLEFSTTKPFDAVEIEFGGVVGIDYTTDIYYAYGVRPGVQTRASGYISRFAAPTGSEYAAASTSGVLCVATDVENPAFVADNDLANFALLYATASVACNPSLRTKLASVPIGGAPIGYYAGFVIGQQSLLDVSVLSGLQLTTYLNGVQQEEKTGLGVLDLTLLPNNKAQLAFAATKTFDAVKIQRVGLLTALDDLEVYYGFGLAPEAFQGINPVLSNFGSPQAGTDYFNSSPQTVSTGVMVNNVFVATGSATLSSVTDPQKAADANISSTDYAVLNTAGTNLLTLANTATAYLEVKLNGTGQAGNRVGMVVSNGEGLLDLDALRRLTVSTYDANNVIIESKSGEQLLNVQLLDGSQRNKVSFMASRKFSYVRLDVTSAASVSSNTRVYYAFAEDVPLLSLQFPLPVELTHFEAKWAGNATELRWATASEKNSRYFVVERSASGESSYEAVGRVAAAGSSTSSRRYQLRDAEAGTLGATRLYYRLRQVDADGQESFSPVVTVGKSMGVAQLEVYPNPVGTTQEVRLDFHNLSAPGGQLTTYAETGQLVSQVLLAETAGRVALPALRAGLYYVVLRDATGQKVAGQRLVVSNH</sequence>
<comment type="caution">
    <text evidence="1">The sequence shown here is derived from an EMBL/GenBank/DDBJ whole genome shotgun (WGS) entry which is preliminary data.</text>
</comment>
<keyword evidence="2" id="KW-1185">Reference proteome</keyword>
<evidence type="ECO:0000313" key="1">
    <source>
        <dbReference type="EMBL" id="GAA4055602.1"/>
    </source>
</evidence>
<dbReference type="Gene3D" id="2.60.40.10">
    <property type="entry name" value="Immunoglobulins"/>
    <property type="match status" value="1"/>
</dbReference>
<dbReference type="Proteomes" id="UP001501469">
    <property type="component" value="Unassembled WGS sequence"/>
</dbReference>
<name>A0ABP7UYZ6_9BACT</name>
<proteinExistence type="predicted"/>
<dbReference type="InterPro" id="IPR013783">
    <property type="entry name" value="Ig-like_fold"/>
</dbReference>
<reference evidence="2" key="1">
    <citation type="journal article" date="2019" name="Int. J. Syst. Evol. Microbiol.">
        <title>The Global Catalogue of Microorganisms (GCM) 10K type strain sequencing project: providing services to taxonomists for standard genome sequencing and annotation.</title>
        <authorList>
            <consortium name="The Broad Institute Genomics Platform"/>
            <consortium name="The Broad Institute Genome Sequencing Center for Infectious Disease"/>
            <person name="Wu L."/>
            <person name="Ma J."/>
        </authorList>
    </citation>
    <scope>NUCLEOTIDE SEQUENCE [LARGE SCALE GENOMIC DNA]</scope>
    <source>
        <strain evidence="2">JCM 17225</strain>
    </source>
</reference>
<dbReference type="RefSeq" id="WP_345059816.1">
    <property type="nucleotide sequence ID" value="NZ_BAABDK010000035.1"/>
</dbReference>
<evidence type="ECO:0000313" key="2">
    <source>
        <dbReference type="Proteomes" id="UP001501469"/>
    </source>
</evidence>
<accession>A0ABP7UYZ6</accession>